<evidence type="ECO:0000313" key="2">
    <source>
        <dbReference type="Proteomes" id="UP000789342"/>
    </source>
</evidence>
<dbReference type="EMBL" id="CAJVPV010021282">
    <property type="protein sequence ID" value="CAG8717476.1"/>
    <property type="molecule type" value="Genomic_DNA"/>
</dbReference>
<sequence length="96" mass="11011">MGNIVKQKIHQPDLRQRFMSVTVRTGCETLPLWIIRILFYMSGVYEQMINGLFFGKLRNQWCRSVSGSEWKGYLIGENAGTAEIGEDADIVIIYAH</sequence>
<feature type="non-terminal residue" evidence="1">
    <location>
        <position position="96"/>
    </location>
</feature>
<keyword evidence="2" id="KW-1185">Reference proteome</keyword>
<accession>A0A9N9I365</accession>
<organism evidence="1 2">
    <name type="scientific">Acaulospora morrowiae</name>
    <dbReference type="NCBI Taxonomy" id="94023"/>
    <lineage>
        <taxon>Eukaryota</taxon>
        <taxon>Fungi</taxon>
        <taxon>Fungi incertae sedis</taxon>
        <taxon>Mucoromycota</taxon>
        <taxon>Glomeromycotina</taxon>
        <taxon>Glomeromycetes</taxon>
        <taxon>Diversisporales</taxon>
        <taxon>Acaulosporaceae</taxon>
        <taxon>Acaulospora</taxon>
    </lineage>
</organism>
<proteinExistence type="predicted"/>
<gene>
    <name evidence="1" type="ORF">AMORRO_LOCUS13111</name>
</gene>
<reference evidence="1" key="1">
    <citation type="submission" date="2021-06" db="EMBL/GenBank/DDBJ databases">
        <authorList>
            <person name="Kallberg Y."/>
            <person name="Tangrot J."/>
            <person name="Rosling A."/>
        </authorList>
    </citation>
    <scope>NUCLEOTIDE SEQUENCE</scope>
    <source>
        <strain evidence="1">CL551</strain>
    </source>
</reference>
<name>A0A9N9I365_9GLOM</name>
<dbReference type="Proteomes" id="UP000789342">
    <property type="component" value="Unassembled WGS sequence"/>
</dbReference>
<comment type="caution">
    <text evidence="1">The sequence shown here is derived from an EMBL/GenBank/DDBJ whole genome shotgun (WGS) entry which is preliminary data.</text>
</comment>
<evidence type="ECO:0000313" key="1">
    <source>
        <dbReference type="EMBL" id="CAG8717476.1"/>
    </source>
</evidence>
<dbReference type="AlphaFoldDB" id="A0A9N9I365"/>
<protein>
    <submittedName>
        <fullName evidence="1">3491_t:CDS:1</fullName>
    </submittedName>
</protein>